<reference evidence="3" key="1">
    <citation type="journal article" date="2014" name="Int. J. Syst. Evol. Microbiol.">
        <title>Complete genome sequence of Corynebacterium casei LMG S-19264T (=DSM 44701T), isolated from a smear-ripened cheese.</title>
        <authorList>
            <consortium name="US DOE Joint Genome Institute (JGI-PGF)"/>
            <person name="Walter F."/>
            <person name="Albersmeier A."/>
            <person name="Kalinowski J."/>
            <person name="Ruckert C."/>
        </authorList>
    </citation>
    <scope>NUCLEOTIDE SEQUENCE</scope>
    <source>
        <strain evidence="3">CGMCC 1.15178</strain>
    </source>
</reference>
<dbReference type="Pfam" id="PF12010">
    <property type="entry name" value="DUF3502"/>
    <property type="match status" value="1"/>
</dbReference>
<name>A0A916YP15_9BACL</name>
<feature type="domain" description="DUF3502" evidence="2">
    <location>
        <begin position="446"/>
        <end position="517"/>
    </location>
</feature>
<dbReference type="RefSeq" id="WP_188989368.1">
    <property type="nucleotide sequence ID" value="NZ_BMHP01000001.1"/>
</dbReference>
<dbReference type="InterPro" id="IPR006059">
    <property type="entry name" value="SBP"/>
</dbReference>
<dbReference type="InterPro" id="IPR022627">
    <property type="entry name" value="DUF3502"/>
</dbReference>
<dbReference type="PANTHER" id="PTHR43649:SF17">
    <property type="entry name" value="ABC TRANSPORTER SOLUTE BINDING PROTEIN-SUGAR TRANSPORT"/>
    <property type="match status" value="1"/>
</dbReference>
<dbReference type="PANTHER" id="PTHR43649">
    <property type="entry name" value="ARABINOSE-BINDING PROTEIN-RELATED"/>
    <property type="match status" value="1"/>
</dbReference>
<dbReference type="PROSITE" id="PS51257">
    <property type="entry name" value="PROKAR_LIPOPROTEIN"/>
    <property type="match status" value="1"/>
</dbReference>
<dbReference type="Gene3D" id="3.40.190.10">
    <property type="entry name" value="Periplasmic binding protein-like II"/>
    <property type="match status" value="2"/>
</dbReference>
<gene>
    <name evidence="3" type="ORF">GCM10010911_08330</name>
</gene>
<proteinExistence type="predicted"/>
<keyword evidence="1" id="KW-0732">Signal</keyword>
<dbReference type="InterPro" id="IPR050490">
    <property type="entry name" value="Bact_solute-bd_prot1"/>
</dbReference>
<comment type="caution">
    <text evidence="3">The sequence shown here is derived from an EMBL/GenBank/DDBJ whole genome shotgun (WGS) entry which is preliminary data.</text>
</comment>
<dbReference type="EMBL" id="BMHP01000001">
    <property type="protein sequence ID" value="GGD53079.1"/>
    <property type="molecule type" value="Genomic_DNA"/>
</dbReference>
<dbReference type="AlphaFoldDB" id="A0A916YP15"/>
<dbReference type="Proteomes" id="UP000612456">
    <property type="component" value="Unassembled WGS sequence"/>
</dbReference>
<evidence type="ECO:0000256" key="1">
    <source>
        <dbReference type="SAM" id="SignalP"/>
    </source>
</evidence>
<sequence>MSTGKRKSLKTWGTLVFLVLTLVLSACGKNAAPEPSNSNASTTGQNAADASNADTSKEVVLKMVLLGAKPADFDEVYGEVNKRLKEKVNATLDVSFIDWGDVEQKYPLLFAANEDVDLVFSANWNKYSQIATKKGYMEITEEMLKKYAPTTWEQQPETAWGQARVNDKIYMVPQNGFEYSHKLIAVRGDLREKHGIPEIKTLENYQNFLVEIAAKEKSVIPSLGPGEGSWLEYVQPNEFADVMYPLPIGYSMNDATGKVFNYMDTPEFTAYIEKMYTAAKAGAWQRDAIVSKMDKLQAFKDGKLAAIDWNLGTLLGAKASIKSSNPDWKIEIIDISDGKKRYSVPFTANGMSISASSKNPERALMVLDLLRYDKEIHDLTFYGIEGKHYEAIGDDQYKSLPAFEGFPPGGVCPWGWVSDHERQNVETAEEYYKIIDEFKKVTVNHPLETFVFDDSNVKNEIAAINNAMDTFGKPLKYGMVEPGDKVRGVAVFQEKLKSAGIEKVIQEMQKQVDEFLK</sequence>
<evidence type="ECO:0000313" key="4">
    <source>
        <dbReference type="Proteomes" id="UP000612456"/>
    </source>
</evidence>
<feature type="signal peptide" evidence="1">
    <location>
        <begin position="1"/>
        <end position="31"/>
    </location>
</feature>
<organism evidence="3 4">
    <name type="scientific">Paenibacillus nasutitermitis</name>
    <dbReference type="NCBI Taxonomy" id="1652958"/>
    <lineage>
        <taxon>Bacteria</taxon>
        <taxon>Bacillati</taxon>
        <taxon>Bacillota</taxon>
        <taxon>Bacilli</taxon>
        <taxon>Bacillales</taxon>
        <taxon>Paenibacillaceae</taxon>
        <taxon>Paenibacillus</taxon>
    </lineage>
</organism>
<dbReference type="Pfam" id="PF01547">
    <property type="entry name" value="SBP_bac_1"/>
    <property type="match status" value="1"/>
</dbReference>
<protein>
    <submittedName>
        <fullName evidence="3">ABC transporter substrate-binding protein</fullName>
    </submittedName>
</protein>
<dbReference type="SUPFAM" id="SSF53850">
    <property type="entry name" value="Periplasmic binding protein-like II"/>
    <property type="match status" value="1"/>
</dbReference>
<keyword evidence="4" id="KW-1185">Reference proteome</keyword>
<evidence type="ECO:0000259" key="2">
    <source>
        <dbReference type="Pfam" id="PF12010"/>
    </source>
</evidence>
<evidence type="ECO:0000313" key="3">
    <source>
        <dbReference type="EMBL" id="GGD53079.1"/>
    </source>
</evidence>
<feature type="chain" id="PRO_5037735335" evidence="1">
    <location>
        <begin position="32"/>
        <end position="517"/>
    </location>
</feature>
<reference evidence="3" key="2">
    <citation type="submission" date="2020-09" db="EMBL/GenBank/DDBJ databases">
        <authorList>
            <person name="Sun Q."/>
            <person name="Zhou Y."/>
        </authorList>
    </citation>
    <scope>NUCLEOTIDE SEQUENCE</scope>
    <source>
        <strain evidence="3">CGMCC 1.15178</strain>
    </source>
</reference>
<accession>A0A916YP15</accession>